<protein>
    <submittedName>
        <fullName evidence="2">Sugar phosphate isomerase/epimerase</fullName>
    </submittedName>
</protein>
<dbReference type="Pfam" id="PF01261">
    <property type="entry name" value="AP_endonuc_2"/>
    <property type="match status" value="1"/>
</dbReference>
<proteinExistence type="predicted"/>
<dbReference type="EMBL" id="FVZE01000003">
    <property type="protein sequence ID" value="SLK00803.1"/>
    <property type="molecule type" value="Genomic_DNA"/>
</dbReference>
<dbReference type="InterPro" id="IPR050312">
    <property type="entry name" value="IolE/XylAMocC-like"/>
</dbReference>
<keyword evidence="3" id="KW-1185">Reference proteome</keyword>
<keyword evidence="2" id="KW-0413">Isomerase</keyword>
<dbReference type="PANTHER" id="PTHR12110">
    <property type="entry name" value="HYDROXYPYRUVATE ISOMERASE"/>
    <property type="match status" value="1"/>
</dbReference>
<gene>
    <name evidence="2" type="ORF">SAMN06295987_103352</name>
</gene>
<accession>A0A1U6HY93</accession>
<dbReference type="STRING" id="428990.SAMN06295987_103352"/>
<dbReference type="Gene3D" id="3.20.20.150">
    <property type="entry name" value="Divalent-metal-dependent TIM barrel enzymes"/>
    <property type="match status" value="1"/>
</dbReference>
<evidence type="ECO:0000313" key="2">
    <source>
        <dbReference type="EMBL" id="SLK00803.1"/>
    </source>
</evidence>
<dbReference type="AlphaFoldDB" id="A0A1U6HY93"/>
<dbReference type="GO" id="GO:0016853">
    <property type="term" value="F:isomerase activity"/>
    <property type="evidence" value="ECO:0007669"/>
    <property type="project" value="UniProtKB-KW"/>
</dbReference>
<dbReference type="InterPro" id="IPR036237">
    <property type="entry name" value="Xyl_isomerase-like_sf"/>
</dbReference>
<reference evidence="3" key="1">
    <citation type="submission" date="2017-02" db="EMBL/GenBank/DDBJ databases">
        <authorList>
            <person name="Varghese N."/>
            <person name="Submissions S."/>
        </authorList>
    </citation>
    <scope>NUCLEOTIDE SEQUENCE [LARGE SCALE GENOMIC DNA]</scope>
    <source>
        <strain evidence="3">SM117</strain>
    </source>
</reference>
<evidence type="ECO:0000259" key="1">
    <source>
        <dbReference type="Pfam" id="PF01261"/>
    </source>
</evidence>
<dbReference type="Proteomes" id="UP000190989">
    <property type="component" value="Unassembled WGS sequence"/>
</dbReference>
<dbReference type="InterPro" id="IPR013022">
    <property type="entry name" value="Xyl_isomerase-like_TIM-brl"/>
</dbReference>
<organism evidence="2 3">
    <name type="scientific">Novosphingobium mathurense</name>
    <dbReference type="NCBI Taxonomy" id="428990"/>
    <lineage>
        <taxon>Bacteria</taxon>
        <taxon>Pseudomonadati</taxon>
        <taxon>Pseudomonadota</taxon>
        <taxon>Alphaproteobacteria</taxon>
        <taxon>Sphingomonadales</taxon>
        <taxon>Sphingomonadaceae</taxon>
        <taxon>Novosphingobium</taxon>
    </lineage>
</organism>
<dbReference type="SUPFAM" id="SSF51658">
    <property type="entry name" value="Xylose isomerase-like"/>
    <property type="match status" value="1"/>
</dbReference>
<sequence>MYGAAMRLSLDHLTVIDADPVELVEAAHDARCTGVCLFIQSMPVLPMMPRFDLCADRSGRRDFVKRMADHGVSLDLAYPFTLAGRTRVEDYVVAMECAAELGAGLVNVLCYDREVSRRAENFAGFCDLAAGFDLAVAAEFYPLSQIGSLAGALDLVRALDRPGRVGVNVDLLHLMRSGGSIAELAAAPDEFVLFAQACDGPQACPTDDLGAEASGERLLPGEGVFDVGGFLGALPEHCPVSVEIPRLSALLSGEPRGVRARRAVEAVRRAAAPVPPG</sequence>
<feature type="domain" description="Xylose isomerase-like TIM barrel" evidence="1">
    <location>
        <begin position="27"/>
        <end position="263"/>
    </location>
</feature>
<dbReference type="PANTHER" id="PTHR12110:SF48">
    <property type="entry name" value="BLL3656 PROTEIN"/>
    <property type="match status" value="1"/>
</dbReference>
<evidence type="ECO:0000313" key="3">
    <source>
        <dbReference type="Proteomes" id="UP000190989"/>
    </source>
</evidence>
<name>A0A1U6HY93_9SPHN</name>